<dbReference type="Proteomes" id="UP000515124">
    <property type="component" value="Unplaced"/>
</dbReference>
<proteinExistence type="predicted"/>
<dbReference type="RefSeq" id="XP_021801360.1">
    <property type="nucleotide sequence ID" value="XM_021945668.1"/>
</dbReference>
<organism evidence="1 2">
    <name type="scientific">Prunus avium</name>
    <name type="common">Cherry</name>
    <name type="synonym">Cerasus avium</name>
    <dbReference type="NCBI Taxonomy" id="42229"/>
    <lineage>
        <taxon>Eukaryota</taxon>
        <taxon>Viridiplantae</taxon>
        <taxon>Streptophyta</taxon>
        <taxon>Embryophyta</taxon>
        <taxon>Tracheophyta</taxon>
        <taxon>Spermatophyta</taxon>
        <taxon>Magnoliopsida</taxon>
        <taxon>eudicotyledons</taxon>
        <taxon>Gunneridae</taxon>
        <taxon>Pentapetalae</taxon>
        <taxon>rosids</taxon>
        <taxon>fabids</taxon>
        <taxon>Rosales</taxon>
        <taxon>Rosaceae</taxon>
        <taxon>Amygdaloideae</taxon>
        <taxon>Amygdaleae</taxon>
        <taxon>Prunus</taxon>
    </lineage>
</organism>
<evidence type="ECO:0000313" key="1">
    <source>
        <dbReference type="Proteomes" id="UP000515124"/>
    </source>
</evidence>
<gene>
    <name evidence="2" type="primary">LOC110745562</name>
</gene>
<evidence type="ECO:0000313" key="2">
    <source>
        <dbReference type="RefSeq" id="XP_021801360.1"/>
    </source>
</evidence>
<dbReference type="GeneID" id="110745562"/>
<dbReference type="KEGG" id="pavi:110745562"/>
<dbReference type="AlphaFoldDB" id="A0A6P5R906"/>
<keyword evidence="1" id="KW-1185">Reference proteome</keyword>
<sequence length="103" mass="12022">MVMDSCMVAYDHTEQRPLFLKLLDKISPTLASLHLPMLIAMFRVEIEQETHARNVPVVYNLLFWTKCLMRKSALNQLLEVQCRSTFRSYSSPAYCLLQGLKER</sequence>
<name>A0A6P5R906_PRUAV</name>
<protein>
    <submittedName>
        <fullName evidence="2">Uncharacterized protein LOC110745562</fullName>
    </submittedName>
</protein>
<accession>A0A6P5R906</accession>
<reference evidence="2" key="1">
    <citation type="submission" date="2025-08" db="UniProtKB">
        <authorList>
            <consortium name="RefSeq"/>
        </authorList>
    </citation>
    <scope>IDENTIFICATION</scope>
</reference>